<evidence type="ECO:0000256" key="1">
    <source>
        <dbReference type="SAM" id="MobiDB-lite"/>
    </source>
</evidence>
<accession>A0A418PU79</accession>
<evidence type="ECO:0000313" key="3">
    <source>
        <dbReference type="Proteomes" id="UP000283522"/>
    </source>
</evidence>
<dbReference type="AlphaFoldDB" id="A0A418PU79"/>
<dbReference type="OrthoDB" id="877403at2"/>
<feature type="region of interest" description="Disordered" evidence="1">
    <location>
        <begin position="1"/>
        <end position="20"/>
    </location>
</feature>
<keyword evidence="3" id="KW-1185">Reference proteome</keyword>
<protein>
    <recommendedName>
        <fullName evidence="4">DNA polymerase III subunit gamma/tau</fullName>
    </recommendedName>
</protein>
<organism evidence="2 3">
    <name type="scientific">Algoriphagus lacus</name>
    <dbReference type="NCBI Taxonomy" id="2056311"/>
    <lineage>
        <taxon>Bacteria</taxon>
        <taxon>Pseudomonadati</taxon>
        <taxon>Bacteroidota</taxon>
        <taxon>Cytophagia</taxon>
        <taxon>Cytophagales</taxon>
        <taxon>Cyclobacteriaceae</taxon>
        <taxon>Algoriphagus</taxon>
    </lineage>
</organism>
<dbReference type="RefSeq" id="WP_119476474.1">
    <property type="nucleotide sequence ID" value="NZ_QXML01000002.1"/>
</dbReference>
<gene>
    <name evidence="2" type="ORF">D0X99_04535</name>
</gene>
<evidence type="ECO:0000313" key="2">
    <source>
        <dbReference type="EMBL" id="RIW17036.1"/>
    </source>
</evidence>
<dbReference type="EMBL" id="QXML01000002">
    <property type="protein sequence ID" value="RIW17036.1"/>
    <property type="molecule type" value="Genomic_DNA"/>
</dbReference>
<proteinExistence type="predicted"/>
<comment type="caution">
    <text evidence="2">The sequence shown here is derived from an EMBL/GenBank/DDBJ whole genome shotgun (WGS) entry which is preliminary data.</text>
</comment>
<name>A0A418PU79_9BACT</name>
<sequence length="152" mass="17424">MVDEKAKQVEEVKEEKPEEKVELSPSATVVSLTQELLDSHIFSIQEHFRKADRNMELAILDQSIKVRDGGEVILEVMGHMQEEIAGKMKPDLVSLIRQFTGADRVVIMLEVKEEVDNGKPKLYTNSDKLNYLRQKHPALAEFQRKFGLDVDF</sequence>
<reference evidence="2 3" key="1">
    <citation type="submission" date="2018-09" db="EMBL/GenBank/DDBJ databases">
        <authorList>
            <person name="Wang X."/>
            <person name="Du Z."/>
        </authorList>
    </citation>
    <scope>NUCLEOTIDE SEQUENCE [LARGE SCALE GENOMIC DNA]</scope>
    <source>
        <strain evidence="2 3">N3</strain>
    </source>
</reference>
<evidence type="ECO:0008006" key="4">
    <source>
        <dbReference type="Google" id="ProtNLM"/>
    </source>
</evidence>
<dbReference type="Proteomes" id="UP000283522">
    <property type="component" value="Unassembled WGS sequence"/>
</dbReference>